<feature type="chain" id="PRO_5042904157" evidence="2">
    <location>
        <begin position="38"/>
        <end position="190"/>
    </location>
</feature>
<gene>
    <name evidence="3" type="ORF">SAY87_004024</name>
</gene>
<keyword evidence="4" id="KW-1185">Reference proteome</keyword>
<evidence type="ECO:0000313" key="3">
    <source>
        <dbReference type="EMBL" id="KAK4750542.1"/>
    </source>
</evidence>
<evidence type="ECO:0000313" key="4">
    <source>
        <dbReference type="Proteomes" id="UP001345219"/>
    </source>
</evidence>
<organism evidence="3 4">
    <name type="scientific">Trapa incisa</name>
    <dbReference type="NCBI Taxonomy" id="236973"/>
    <lineage>
        <taxon>Eukaryota</taxon>
        <taxon>Viridiplantae</taxon>
        <taxon>Streptophyta</taxon>
        <taxon>Embryophyta</taxon>
        <taxon>Tracheophyta</taxon>
        <taxon>Spermatophyta</taxon>
        <taxon>Magnoliopsida</taxon>
        <taxon>eudicotyledons</taxon>
        <taxon>Gunneridae</taxon>
        <taxon>Pentapetalae</taxon>
        <taxon>rosids</taxon>
        <taxon>malvids</taxon>
        <taxon>Myrtales</taxon>
        <taxon>Lythraceae</taxon>
        <taxon>Trapa</taxon>
    </lineage>
</organism>
<dbReference type="EMBL" id="JAXIOK010000017">
    <property type="protein sequence ID" value="KAK4750542.1"/>
    <property type="molecule type" value="Genomic_DNA"/>
</dbReference>
<name>A0AAN7PJF8_9MYRT</name>
<evidence type="ECO:0000256" key="1">
    <source>
        <dbReference type="SAM" id="MobiDB-lite"/>
    </source>
</evidence>
<reference evidence="3 4" key="1">
    <citation type="journal article" date="2023" name="Hortic Res">
        <title>Pangenome of water caltrop reveals structural variations and asymmetric subgenome divergence after allopolyploidization.</title>
        <authorList>
            <person name="Zhang X."/>
            <person name="Chen Y."/>
            <person name="Wang L."/>
            <person name="Yuan Y."/>
            <person name="Fang M."/>
            <person name="Shi L."/>
            <person name="Lu R."/>
            <person name="Comes H.P."/>
            <person name="Ma Y."/>
            <person name="Chen Y."/>
            <person name="Huang G."/>
            <person name="Zhou Y."/>
            <person name="Zheng Z."/>
            <person name="Qiu Y."/>
        </authorList>
    </citation>
    <scope>NUCLEOTIDE SEQUENCE [LARGE SCALE GENOMIC DNA]</scope>
    <source>
        <tissue evidence="3">Roots</tissue>
    </source>
</reference>
<feature type="signal peptide" evidence="2">
    <location>
        <begin position="1"/>
        <end position="37"/>
    </location>
</feature>
<proteinExistence type="predicted"/>
<keyword evidence="2" id="KW-0732">Signal</keyword>
<feature type="region of interest" description="Disordered" evidence="1">
    <location>
        <begin position="46"/>
        <end position="68"/>
    </location>
</feature>
<protein>
    <submittedName>
        <fullName evidence="3">Uncharacterized protein</fullName>
    </submittedName>
</protein>
<accession>A0AAN7PJF8</accession>
<comment type="caution">
    <text evidence="3">The sequence shown here is derived from an EMBL/GenBank/DDBJ whole genome shotgun (WGS) entry which is preliminary data.</text>
</comment>
<sequence>MAVFASTGHHRRSGAASLETTLFLLCIIALATGLASANEENARQAKCEVGGGSPGKLRSRTIRGDGGEQLKDGAVAAESGANFMGHVHGGFGEDDKKSQLLRYRVVAQAFTCAPPALAGQGRVTETTASHSVPRAINSLPSSPQTRRRNKYIKGESLPISQTPERKKETARQLVLSCFSPSISSSSSSSL</sequence>
<evidence type="ECO:0000256" key="2">
    <source>
        <dbReference type="SAM" id="SignalP"/>
    </source>
</evidence>
<dbReference type="AlphaFoldDB" id="A0AAN7PJF8"/>
<dbReference type="Proteomes" id="UP001345219">
    <property type="component" value="Chromosome 4"/>
</dbReference>
<feature type="region of interest" description="Disordered" evidence="1">
    <location>
        <begin position="120"/>
        <end position="168"/>
    </location>
</feature>